<proteinExistence type="predicted"/>
<sequence>MALMPLARLPSIVLYLITARIASSHLCRARDPVALRGLNGHHPTHKHQSRARSPPLAQPPCHLTRTRTHLRCTTANMLLSPLSHTPIATHKGLSTMP</sequence>
<name>A0ACC4E2K5_PURLI</name>
<organism evidence="1 2">
    <name type="scientific">Purpureocillium lilacinum</name>
    <name type="common">Paecilomyces lilacinus</name>
    <dbReference type="NCBI Taxonomy" id="33203"/>
    <lineage>
        <taxon>Eukaryota</taxon>
        <taxon>Fungi</taxon>
        <taxon>Dikarya</taxon>
        <taxon>Ascomycota</taxon>
        <taxon>Pezizomycotina</taxon>
        <taxon>Sordariomycetes</taxon>
        <taxon>Hypocreomycetidae</taxon>
        <taxon>Hypocreales</taxon>
        <taxon>Ophiocordycipitaceae</taxon>
        <taxon>Purpureocillium</taxon>
    </lineage>
</organism>
<dbReference type="Proteomes" id="UP001638806">
    <property type="component" value="Unassembled WGS sequence"/>
</dbReference>
<comment type="caution">
    <text evidence="1">The sequence shown here is derived from an EMBL/GenBank/DDBJ whole genome shotgun (WGS) entry which is preliminary data.</text>
</comment>
<evidence type="ECO:0000313" key="1">
    <source>
        <dbReference type="EMBL" id="KAL3962563.1"/>
    </source>
</evidence>
<reference evidence="1" key="1">
    <citation type="submission" date="2024-12" db="EMBL/GenBank/DDBJ databases">
        <title>Comparative genomics and development of molecular markers within Purpureocillium lilacinum and among Purpureocillium species.</title>
        <authorList>
            <person name="Yeh Z.-Y."/>
            <person name="Ni N.-T."/>
            <person name="Lo P.-H."/>
            <person name="Mushyakhwo K."/>
            <person name="Lin C.-F."/>
            <person name="Nai Y.-S."/>
        </authorList>
    </citation>
    <scope>NUCLEOTIDE SEQUENCE</scope>
    <source>
        <strain evidence="1">NCHU-NPUST-175</strain>
    </source>
</reference>
<protein>
    <submittedName>
        <fullName evidence="1">Uncharacterized protein</fullName>
    </submittedName>
</protein>
<dbReference type="EMBL" id="JBGNUJ010000003">
    <property type="protein sequence ID" value="KAL3962563.1"/>
    <property type="molecule type" value="Genomic_DNA"/>
</dbReference>
<accession>A0ACC4E2K5</accession>
<gene>
    <name evidence="1" type="ORF">ACCO45_004086</name>
</gene>
<keyword evidence="2" id="KW-1185">Reference proteome</keyword>
<evidence type="ECO:0000313" key="2">
    <source>
        <dbReference type="Proteomes" id="UP001638806"/>
    </source>
</evidence>